<evidence type="ECO:0008006" key="5">
    <source>
        <dbReference type="Google" id="ProtNLM"/>
    </source>
</evidence>
<dbReference type="EMBL" id="KQ422268">
    <property type="protein sequence ID" value="KOF75236.1"/>
    <property type="molecule type" value="Genomic_DNA"/>
</dbReference>
<proteinExistence type="inferred from homology"/>
<dbReference type="PANTHER" id="PTHR15114">
    <property type="entry name" value="REPLICATION PROTEIN A3"/>
    <property type="match status" value="1"/>
</dbReference>
<comment type="similarity">
    <text evidence="2">Belongs to the replication factor A protein 3 family.</text>
</comment>
<reference evidence="4" key="1">
    <citation type="submission" date="2015-07" db="EMBL/GenBank/DDBJ databases">
        <title>MeaNS - Measles Nucleotide Surveillance Program.</title>
        <authorList>
            <person name="Tran T."/>
            <person name="Druce J."/>
        </authorList>
    </citation>
    <scope>NUCLEOTIDE SEQUENCE</scope>
    <source>
        <strain evidence="4">UCB-OBI-ISO-001</strain>
        <tissue evidence="4">Gonad</tissue>
    </source>
</reference>
<dbReference type="CDD" id="cd04479">
    <property type="entry name" value="RPA3"/>
    <property type="match status" value="1"/>
</dbReference>
<dbReference type="GO" id="GO:0005662">
    <property type="term" value="C:DNA replication factor A complex"/>
    <property type="evidence" value="ECO:0007669"/>
    <property type="project" value="TreeGrafter"/>
</dbReference>
<organism evidence="4">
    <name type="scientific">Octopus bimaculoides</name>
    <name type="common">California two-spotted octopus</name>
    <dbReference type="NCBI Taxonomy" id="37653"/>
    <lineage>
        <taxon>Eukaryota</taxon>
        <taxon>Metazoa</taxon>
        <taxon>Spiralia</taxon>
        <taxon>Lophotrochozoa</taxon>
        <taxon>Mollusca</taxon>
        <taxon>Cephalopoda</taxon>
        <taxon>Coleoidea</taxon>
        <taxon>Octopodiformes</taxon>
        <taxon>Octopoda</taxon>
        <taxon>Incirrata</taxon>
        <taxon>Octopodidae</taxon>
        <taxon>Octopus</taxon>
    </lineage>
</organism>
<dbReference type="GO" id="GO:0006260">
    <property type="term" value="P:DNA replication"/>
    <property type="evidence" value="ECO:0007669"/>
    <property type="project" value="InterPro"/>
</dbReference>
<gene>
    <name evidence="4" type="ORF">OCBIM_22035078mg</name>
</gene>
<dbReference type="STRING" id="37653.A0A0L8GDZ5"/>
<dbReference type="InterPro" id="IPR013970">
    <property type="entry name" value="Rfa2"/>
</dbReference>
<dbReference type="SUPFAM" id="SSF50249">
    <property type="entry name" value="Nucleic acid-binding proteins"/>
    <property type="match status" value="1"/>
</dbReference>
<protein>
    <recommendedName>
        <fullName evidence="5">Replication protein A 14 kDa subunit</fullName>
    </recommendedName>
</protein>
<dbReference type="GO" id="GO:0035861">
    <property type="term" value="C:site of double-strand break"/>
    <property type="evidence" value="ECO:0007669"/>
    <property type="project" value="TreeGrafter"/>
</dbReference>
<dbReference type="Pfam" id="PF08661">
    <property type="entry name" value="Rep_fac-A_3"/>
    <property type="match status" value="1"/>
</dbReference>
<dbReference type="AlphaFoldDB" id="A0A0L8GDZ5"/>
<evidence type="ECO:0000313" key="4">
    <source>
        <dbReference type="EMBL" id="KOF75236.1"/>
    </source>
</evidence>
<evidence type="ECO:0000256" key="1">
    <source>
        <dbReference type="ARBA" id="ARBA00004123"/>
    </source>
</evidence>
<dbReference type="GO" id="GO:0003697">
    <property type="term" value="F:single-stranded DNA binding"/>
    <property type="evidence" value="ECO:0007669"/>
    <property type="project" value="TreeGrafter"/>
</dbReference>
<dbReference type="Gene3D" id="2.40.50.140">
    <property type="entry name" value="Nucleic acid-binding proteins"/>
    <property type="match status" value="1"/>
</dbReference>
<dbReference type="PANTHER" id="PTHR15114:SF1">
    <property type="entry name" value="REPLICATION PROTEIN A 14 KDA SUBUNIT"/>
    <property type="match status" value="1"/>
</dbReference>
<evidence type="ECO:0000256" key="3">
    <source>
        <dbReference type="ARBA" id="ARBA00023242"/>
    </source>
</evidence>
<accession>A0A0L8GDZ5</accession>
<dbReference type="GO" id="GO:0003684">
    <property type="term" value="F:damaged DNA binding"/>
    <property type="evidence" value="ECO:0007669"/>
    <property type="project" value="TreeGrafter"/>
</dbReference>
<dbReference type="GO" id="GO:0000724">
    <property type="term" value="P:double-strand break repair via homologous recombination"/>
    <property type="evidence" value="ECO:0007669"/>
    <property type="project" value="TreeGrafter"/>
</dbReference>
<dbReference type="InterPro" id="IPR012340">
    <property type="entry name" value="NA-bd_OB-fold"/>
</dbReference>
<keyword evidence="3" id="KW-0539">Nucleus</keyword>
<dbReference type="FunFam" id="2.40.50.140:FF:000395">
    <property type="entry name" value="Replication protein A3"/>
    <property type="match status" value="1"/>
</dbReference>
<dbReference type="GO" id="GO:0006298">
    <property type="term" value="P:mismatch repair"/>
    <property type="evidence" value="ECO:0007669"/>
    <property type="project" value="TreeGrafter"/>
</dbReference>
<dbReference type="OMA" id="AHEIQAT"/>
<comment type="subcellular location">
    <subcellularLocation>
        <location evidence="1">Nucleus</location>
    </subcellularLocation>
</comment>
<dbReference type="GO" id="GO:0006284">
    <property type="term" value="P:base-excision repair"/>
    <property type="evidence" value="ECO:0007669"/>
    <property type="project" value="TreeGrafter"/>
</dbReference>
<sequence>MSTLKQVISRINGSMMPKFQGRKACLLGIAEGVDSSGLSFQLKTCDNVNVKVYLTEPLNEYVGGLTEVFGEVSSNTSINCHDYVLFTKEQTDSFDMEMYNTAVEMISKYPEKYLVGVRNVK</sequence>
<dbReference type="OrthoDB" id="188186at2759"/>
<name>A0A0L8GDZ5_OCTBM</name>
<dbReference type="KEGG" id="obi:106877456"/>
<evidence type="ECO:0000256" key="2">
    <source>
        <dbReference type="ARBA" id="ARBA00009761"/>
    </source>
</evidence>
<dbReference type="GO" id="GO:0006289">
    <property type="term" value="P:nucleotide-excision repair"/>
    <property type="evidence" value="ECO:0007669"/>
    <property type="project" value="TreeGrafter"/>
</dbReference>